<feature type="domain" description="DJ-1/PfpI" evidence="4">
    <location>
        <begin position="246"/>
        <end position="406"/>
    </location>
</feature>
<evidence type="ECO:0000259" key="4">
    <source>
        <dbReference type="Pfam" id="PF01965"/>
    </source>
</evidence>
<evidence type="ECO:0000313" key="6">
    <source>
        <dbReference type="Proteomes" id="UP000734854"/>
    </source>
</evidence>
<comment type="similarity">
    <text evidence="1">Belongs to the peptidase C56 family.</text>
</comment>
<dbReference type="InterPro" id="IPR029062">
    <property type="entry name" value="Class_I_gatase-like"/>
</dbReference>
<evidence type="ECO:0000313" key="5">
    <source>
        <dbReference type="EMBL" id="KAG6499743.1"/>
    </source>
</evidence>
<evidence type="ECO:0000256" key="1">
    <source>
        <dbReference type="ARBA" id="ARBA00008542"/>
    </source>
</evidence>
<proteinExistence type="inferred from homology"/>
<feature type="domain" description="DJ-1/PfpI" evidence="4">
    <location>
        <begin position="51"/>
        <end position="205"/>
    </location>
</feature>
<dbReference type="PANTHER" id="PTHR48094">
    <property type="entry name" value="PROTEIN/NUCLEIC ACID DEGLYCASE DJ-1-RELATED"/>
    <property type="match status" value="1"/>
</dbReference>
<dbReference type="FunFam" id="3.40.50.880:FF:000015">
    <property type="entry name" value="Protein DJ-1 homolog C"/>
    <property type="match status" value="2"/>
</dbReference>
<dbReference type="Pfam" id="PF01965">
    <property type="entry name" value="DJ-1_PfpI"/>
    <property type="match status" value="2"/>
</dbReference>
<dbReference type="NCBIfam" id="TIGR01383">
    <property type="entry name" value="not_thiJ"/>
    <property type="match status" value="2"/>
</dbReference>
<dbReference type="GO" id="GO:0005737">
    <property type="term" value="C:cytoplasm"/>
    <property type="evidence" value="ECO:0007669"/>
    <property type="project" value="TreeGrafter"/>
</dbReference>
<protein>
    <recommendedName>
        <fullName evidence="4">DJ-1/PfpI domain-containing protein</fullName>
    </recommendedName>
</protein>
<gene>
    <name evidence="5" type="ORF">ZIOFF_039535</name>
</gene>
<dbReference type="EMBL" id="JACMSC010000011">
    <property type="protein sequence ID" value="KAG6499743.1"/>
    <property type="molecule type" value="Genomic_DNA"/>
</dbReference>
<evidence type="ECO:0000256" key="3">
    <source>
        <dbReference type="SAM" id="MobiDB-lite"/>
    </source>
</evidence>
<dbReference type="GO" id="GO:1903189">
    <property type="term" value="P:glyoxal metabolic process"/>
    <property type="evidence" value="ECO:0007669"/>
    <property type="project" value="TreeGrafter"/>
</dbReference>
<name>A0A8J5G2F1_ZINOF</name>
<reference evidence="5 6" key="1">
    <citation type="submission" date="2020-08" db="EMBL/GenBank/DDBJ databases">
        <title>Plant Genome Project.</title>
        <authorList>
            <person name="Zhang R.-G."/>
        </authorList>
    </citation>
    <scope>NUCLEOTIDE SEQUENCE [LARGE SCALE GENOMIC DNA]</scope>
    <source>
        <tissue evidence="5">Rhizome</tissue>
    </source>
</reference>
<dbReference type="Proteomes" id="UP000734854">
    <property type="component" value="Unassembled WGS sequence"/>
</dbReference>
<dbReference type="CDD" id="cd03135">
    <property type="entry name" value="GATase1_DJ-1"/>
    <property type="match status" value="2"/>
</dbReference>
<dbReference type="Gene3D" id="3.40.50.880">
    <property type="match status" value="2"/>
</dbReference>
<feature type="region of interest" description="Disordered" evidence="3">
    <location>
        <begin position="25"/>
        <end position="44"/>
    </location>
</feature>
<accession>A0A8J5G2F1</accession>
<keyword evidence="2" id="KW-0677">Repeat</keyword>
<dbReference type="InterPro" id="IPR006287">
    <property type="entry name" value="DJ-1"/>
</dbReference>
<feature type="compositionally biased region" description="Low complexity" evidence="3">
    <location>
        <begin position="25"/>
        <end position="36"/>
    </location>
</feature>
<dbReference type="InterPro" id="IPR050325">
    <property type="entry name" value="Prot/Nucl_acid_deglycase"/>
</dbReference>
<dbReference type="SUPFAM" id="SSF52317">
    <property type="entry name" value="Class I glutamine amidotransferase-like"/>
    <property type="match status" value="2"/>
</dbReference>
<sequence>MAAMGFSPFDYASLSVRAQRPAVNSKRPAAARASSSLNTAPTSAPLPSLKKKVLVPIGMGTEEMEAVILVDVLRRAGAEVFMASVETELMVEASSGTNLVADVCIDECADEVFDLVALPGGMPGSVRLRDCEVLRRITVRQAEEKRLYGAICAAPAVALMHWGLHKRKQLPTFRAVKSNILVSGELTTSRGPGTSFEFALSFVEQLFGHDVAVGLGGRLLLPTHCCQERKKEFNNVDWSLEHTPNVLIPIANGSEEMEVVMLVDILRRAKVNVTVASVEKSKRIIGSQNIKLMADLSITDSSKPIYDLIILPGGTAGVERFQKSRILKKLLQEQMKAGRIYGGICSSPIILHNQGLLKDKLATAHPAAIAKLTGNVTENSGVVIDGKVITGKGLCTVIDFSLAIISKLFGNGRARSVAEGIVFKYSGS</sequence>
<comment type="caution">
    <text evidence="5">The sequence shown here is derived from an EMBL/GenBank/DDBJ whole genome shotgun (WGS) entry which is preliminary data.</text>
</comment>
<keyword evidence="6" id="KW-1185">Reference proteome</keyword>
<dbReference type="AlphaFoldDB" id="A0A8J5G2F1"/>
<evidence type="ECO:0000256" key="2">
    <source>
        <dbReference type="ARBA" id="ARBA00022737"/>
    </source>
</evidence>
<organism evidence="5 6">
    <name type="scientific">Zingiber officinale</name>
    <name type="common">Ginger</name>
    <name type="synonym">Amomum zingiber</name>
    <dbReference type="NCBI Taxonomy" id="94328"/>
    <lineage>
        <taxon>Eukaryota</taxon>
        <taxon>Viridiplantae</taxon>
        <taxon>Streptophyta</taxon>
        <taxon>Embryophyta</taxon>
        <taxon>Tracheophyta</taxon>
        <taxon>Spermatophyta</taxon>
        <taxon>Magnoliopsida</taxon>
        <taxon>Liliopsida</taxon>
        <taxon>Zingiberales</taxon>
        <taxon>Zingiberaceae</taxon>
        <taxon>Zingiber</taxon>
    </lineage>
</organism>
<dbReference type="InterPro" id="IPR002818">
    <property type="entry name" value="DJ-1/PfpI"/>
</dbReference>
<dbReference type="PANTHER" id="PTHR48094:SF7">
    <property type="entry name" value="PROTEIN DJ-1 HOMOLOG C"/>
    <property type="match status" value="1"/>
</dbReference>